<reference evidence="1 2" key="1">
    <citation type="journal article" date="2018" name="PLoS Genet.">
        <title>Population sequencing reveals clonal diversity and ancestral inbreeding in the grapevine cultivar Chardonnay.</title>
        <authorList>
            <person name="Roach M.J."/>
            <person name="Johnson D.L."/>
            <person name="Bohlmann J."/>
            <person name="van Vuuren H.J."/>
            <person name="Jones S.J."/>
            <person name="Pretorius I.S."/>
            <person name="Schmidt S.A."/>
            <person name="Borneman A.R."/>
        </authorList>
    </citation>
    <scope>NUCLEOTIDE SEQUENCE [LARGE SCALE GENOMIC DNA]</scope>
    <source>
        <strain evidence="2">cv. Chardonnay</strain>
        <tissue evidence="1">Leaf</tissue>
    </source>
</reference>
<proteinExistence type="predicted"/>
<evidence type="ECO:0000313" key="1">
    <source>
        <dbReference type="EMBL" id="RVX04600.1"/>
    </source>
</evidence>
<gene>
    <name evidence="1" type="ORF">CK203_023420</name>
</gene>
<dbReference type="PANTHER" id="PTHR33240">
    <property type="entry name" value="OS08G0508500 PROTEIN"/>
    <property type="match status" value="1"/>
</dbReference>
<name>A0A438J6M2_VITVI</name>
<dbReference type="AlphaFoldDB" id="A0A438J6M2"/>
<dbReference type="Proteomes" id="UP000288805">
    <property type="component" value="Unassembled WGS sequence"/>
</dbReference>
<sequence length="110" mass="11900">MQGVVVQALASPVTPKAVINYIHEGGFDVRRILVDLGSSIDLLQMSTYKQMSYSSSALENTGRLLSEFNGATTTSLGDVLLPIQVGSITLKVRFSMVNDLSSYNAIMERA</sequence>
<comment type="caution">
    <text evidence="1">The sequence shown here is derived from an EMBL/GenBank/DDBJ whole genome shotgun (WGS) entry which is preliminary data.</text>
</comment>
<dbReference type="PANTHER" id="PTHR33240:SF15">
    <property type="entry name" value="GAG-PRO-LIKE PROTEIN"/>
    <property type="match status" value="1"/>
</dbReference>
<protein>
    <submittedName>
        <fullName evidence="1">Uncharacterized protein</fullName>
    </submittedName>
</protein>
<dbReference type="EMBL" id="QGNW01000060">
    <property type="protein sequence ID" value="RVX04600.1"/>
    <property type="molecule type" value="Genomic_DNA"/>
</dbReference>
<organism evidence="1 2">
    <name type="scientific">Vitis vinifera</name>
    <name type="common">Grape</name>
    <dbReference type="NCBI Taxonomy" id="29760"/>
    <lineage>
        <taxon>Eukaryota</taxon>
        <taxon>Viridiplantae</taxon>
        <taxon>Streptophyta</taxon>
        <taxon>Embryophyta</taxon>
        <taxon>Tracheophyta</taxon>
        <taxon>Spermatophyta</taxon>
        <taxon>Magnoliopsida</taxon>
        <taxon>eudicotyledons</taxon>
        <taxon>Gunneridae</taxon>
        <taxon>Pentapetalae</taxon>
        <taxon>rosids</taxon>
        <taxon>Vitales</taxon>
        <taxon>Vitaceae</taxon>
        <taxon>Viteae</taxon>
        <taxon>Vitis</taxon>
    </lineage>
</organism>
<evidence type="ECO:0000313" key="2">
    <source>
        <dbReference type="Proteomes" id="UP000288805"/>
    </source>
</evidence>
<accession>A0A438J6M2</accession>